<dbReference type="PANTHER" id="PTHR11471:SF33">
    <property type="entry name" value="TUMOR NECROSIS FACTOR LIGAND SUPERFAMILY MEMBER 6"/>
    <property type="match status" value="1"/>
</dbReference>
<evidence type="ECO:0000256" key="28">
    <source>
        <dbReference type="ARBA" id="ARBA00045660"/>
    </source>
</evidence>
<dbReference type="SMART" id="SM00207">
    <property type="entry name" value="TNF"/>
    <property type="match status" value="1"/>
</dbReference>
<dbReference type="SUPFAM" id="SSF49842">
    <property type="entry name" value="TNF-like"/>
    <property type="match status" value="1"/>
</dbReference>
<protein>
    <recommendedName>
        <fullName evidence="9">Tumor necrosis factor ligand superfamily member 6</fullName>
    </recommendedName>
    <alternativeName>
        <fullName evidence="27">Fas antigen ligand</fullName>
    </alternativeName>
</protein>
<dbReference type="InterPro" id="IPR006053">
    <property type="entry name" value="TNF"/>
</dbReference>
<name>A0ABN9LQI1_9NEOB</name>
<keyword evidence="15" id="KW-0053">Apoptosis</keyword>
<evidence type="ECO:0000256" key="19">
    <source>
        <dbReference type="ARBA" id="ARBA00023015"/>
    </source>
</evidence>
<dbReference type="InterPro" id="IPR028326">
    <property type="entry name" value="FASL"/>
</dbReference>
<gene>
    <name evidence="33" type="ORF">RIMI_LOCUS11122042</name>
</gene>
<keyword evidence="25" id="KW-0539">Nucleus</keyword>
<evidence type="ECO:0000256" key="23">
    <source>
        <dbReference type="ARBA" id="ARBA00023180"/>
    </source>
</evidence>
<dbReference type="Gene3D" id="2.60.120.40">
    <property type="match status" value="1"/>
</dbReference>
<keyword evidence="13" id="KW-0964">Secreted</keyword>
<evidence type="ECO:0000256" key="10">
    <source>
        <dbReference type="ARBA" id="ARBA00022475"/>
    </source>
</evidence>
<comment type="caution">
    <text evidence="33">The sequence shown here is derived from an EMBL/GenBank/DDBJ whole genome shotgun (WGS) entry which is preliminary data.</text>
</comment>
<keyword evidence="20 31" id="KW-0472">Membrane</keyword>
<keyword evidence="14 31" id="KW-0812">Transmembrane</keyword>
<dbReference type="PROSITE" id="PS50049">
    <property type="entry name" value="THD_2"/>
    <property type="match status" value="1"/>
</dbReference>
<evidence type="ECO:0000256" key="14">
    <source>
        <dbReference type="ARBA" id="ARBA00022692"/>
    </source>
</evidence>
<keyword evidence="19" id="KW-0805">Transcription regulation</keyword>
<evidence type="ECO:0000313" key="34">
    <source>
        <dbReference type="Proteomes" id="UP001176940"/>
    </source>
</evidence>
<reference evidence="33" key="1">
    <citation type="submission" date="2023-07" db="EMBL/GenBank/DDBJ databases">
        <authorList>
            <person name="Stuckert A."/>
        </authorList>
    </citation>
    <scope>NUCLEOTIDE SEQUENCE</scope>
</reference>
<dbReference type="PRINTS" id="PR01681">
    <property type="entry name" value="FASLIGAND"/>
</dbReference>
<evidence type="ECO:0000256" key="22">
    <source>
        <dbReference type="ARBA" id="ARBA00023163"/>
    </source>
</evidence>
<evidence type="ECO:0000256" key="31">
    <source>
        <dbReference type="SAM" id="Phobius"/>
    </source>
</evidence>
<keyword evidence="24" id="KW-0458">Lysosome</keyword>
<evidence type="ECO:0000256" key="1">
    <source>
        <dbReference type="ARBA" id="ARBA00003149"/>
    </source>
</evidence>
<keyword evidence="16" id="KW-0832">Ubl conjugation</keyword>
<comment type="function">
    <text evidence="1">Cytoplasmic form induces gene transcription inhibition.</text>
</comment>
<evidence type="ECO:0000256" key="9">
    <source>
        <dbReference type="ARBA" id="ARBA00018020"/>
    </source>
</evidence>
<evidence type="ECO:0000256" key="20">
    <source>
        <dbReference type="ARBA" id="ARBA00023136"/>
    </source>
</evidence>
<keyword evidence="34" id="KW-1185">Reference proteome</keyword>
<evidence type="ECO:0000256" key="21">
    <source>
        <dbReference type="ARBA" id="ARBA00023157"/>
    </source>
</evidence>
<comment type="subunit">
    <text evidence="29">Homotrimer. Interacts with ARHGAP9, BAIAP2L1, BTK, CACNB3, CACNB4, CRK, DLG2, DNMBP, DOCK4, EPS8L3, FGR, FYB1, FYN, HCK, ITK, ITSN2, KALRN, LYN, MACC1, MIA, MPP4, MYO15A, NCF1, NCK1, NCK2, NCKIPSD, OSTF1, PIK3R1, PSTPIP1, RIMBP3C, SAMSN1, SH3GL3, SH3PXD2B, SH3PXD2A, SH3RF2, SKAP2, SNX33, SNX9, SORBS3, SPTA1, SRC, SRGAP1, SRGAP2, SRGAP3, TEC, TJP3 and YES1.</text>
</comment>
<proteinExistence type="inferred from homology"/>
<evidence type="ECO:0000256" key="7">
    <source>
        <dbReference type="ARBA" id="ARBA00004613"/>
    </source>
</evidence>
<keyword evidence="10" id="KW-1003">Cell membrane</keyword>
<evidence type="ECO:0000259" key="32">
    <source>
        <dbReference type="PROSITE" id="PS50049"/>
    </source>
</evidence>
<evidence type="ECO:0000256" key="12">
    <source>
        <dbReference type="ARBA" id="ARBA00022514"/>
    </source>
</evidence>
<evidence type="ECO:0000256" key="27">
    <source>
        <dbReference type="ARBA" id="ARBA00030913"/>
    </source>
</evidence>
<evidence type="ECO:0000256" key="13">
    <source>
        <dbReference type="ARBA" id="ARBA00022525"/>
    </source>
</evidence>
<evidence type="ECO:0000256" key="25">
    <source>
        <dbReference type="ARBA" id="ARBA00023242"/>
    </source>
</evidence>
<keyword evidence="21" id="KW-1015">Disulfide bond</keyword>
<keyword evidence="17" id="KW-0735">Signal-anchor</keyword>
<evidence type="ECO:0000256" key="29">
    <source>
        <dbReference type="ARBA" id="ARBA00047144"/>
    </source>
</evidence>
<evidence type="ECO:0000256" key="15">
    <source>
        <dbReference type="ARBA" id="ARBA00022703"/>
    </source>
</evidence>
<evidence type="ECO:0000256" key="30">
    <source>
        <dbReference type="SAM" id="MobiDB-lite"/>
    </source>
</evidence>
<comment type="similarity">
    <text evidence="8">Belongs to the tumor necrosis factor family.</text>
</comment>
<dbReference type="CDD" id="cd00184">
    <property type="entry name" value="TNF"/>
    <property type="match status" value="1"/>
</dbReference>
<evidence type="ECO:0000256" key="2">
    <source>
        <dbReference type="ARBA" id="ARBA00004123"/>
    </source>
</evidence>
<feature type="region of interest" description="Disordered" evidence="30">
    <location>
        <begin position="107"/>
        <end position="130"/>
    </location>
</feature>
<dbReference type="Proteomes" id="UP001176940">
    <property type="component" value="Unassembled WGS sequence"/>
</dbReference>
<dbReference type="InterPro" id="IPR006052">
    <property type="entry name" value="TNF_dom"/>
</dbReference>
<keyword evidence="26" id="KW-0968">Cytoplasmic vesicle</keyword>
<dbReference type="InterPro" id="IPR008983">
    <property type="entry name" value="Tumour_necrosis_fac-like_dom"/>
</dbReference>
<keyword evidence="18 31" id="KW-1133">Transmembrane helix</keyword>
<dbReference type="Pfam" id="PF00229">
    <property type="entry name" value="TNF"/>
    <property type="match status" value="1"/>
</dbReference>
<dbReference type="PANTHER" id="PTHR11471">
    <property type="entry name" value="TUMOR NECROSIS FACTOR FAMILY MEMBER"/>
    <property type="match status" value="1"/>
</dbReference>
<feature type="domain" description="THD" evidence="32">
    <location>
        <begin position="132"/>
        <end position="267"/>
    </location>
</feature>
<dbReference type="PRINTS" id="PR01234">
    <property type="entry name" value="TNECROSISFCT"/>
</dbReference>
<feature type="transmembrane region" description="Helical" evidence="31">
    <location>
        <begin position="52"/>
        <end position="74"/>
    </location>
</feature>
<evidence type="ECO:0000256" key="8">
    <source>
        <dbReference type="ARBA" id="ARBA00008670"/>
    </source>
</evidence>
<evidence type="ECO:0000313" key="33">
    <source>
        <dbReference type="EMBL" id="CAJ0946036.1"/>
    </source>
</evidence>
<dbReference type="EMBL" id="CAUEEQ010024779">
    <property type="protein sequence ID" value="CAJ0946036.1"/>
    <property type="molecule type" value="Genomic_DNA"/>
</dbReference>
<organism evidence="33 34">
    <name type="scientific">Ranitomeya imitator</name>
    <name type="common">mimic poison frog</name>
    <dbReference type="NCBI Taxonomy" id="111125"/>
    <lineage>
        <taxon>Eukaryota</taxon>
        <taxon>Metazoa</taxon>
        <taxon>Chordata</taxon>
        <taxon>Craniata</taxon>
        <taxon>Vertebrata</taxon>
        <taxon>Euteleostomi</taxon>
        <taxon>Amphibia</taxon>
        <taxon>Batrachia</taxon>
        <taxon>Anura</taxon>
        <taxon>Neobatrachia</taxon>
        <taxon>Hyloidea</taxon>
        <taxon>Dendrobatidae</taxon>
        <taxon>Dendrobatinae</taxon>
        <taxon>Ranitomeya</taxon>
    </lineage>
</organism>
<evidence type="ECO:0000256" key="16">
    <source>
        <dbReference type="ARBA" id="ARBA00022843"/>
    </source>
</evidence>
<comment type="function">
    <text evidence="28">Induces FAS-mediated activation of NF-kappa-B, initiating non-apoptotic signaling pathways. Can induce apoptosis but does not appear to be essential for this process.</text>
</comment>
<evidence type="ECO:0000256" key="3">
    <source>
        <dbReference type="ARBA" id="ARBA00004162"/>
    </source>
</evidence>
<sequence length="267" mass="30613">MHQQNLRYAQEPVFWMNQHERPVILTHATMQPTPPLPTFPDFRKKRRKDGTCAYLVFIFLLVLLALAGVGLGTYKIIELQKKLEEIKQVCALTVYFLLIAPYMQHSSDADLSPSSAKLTGLEKHPEKKEGRLAAHVTGKNSQNLPLIWEDQIGRAFTAGIRYKNRGLIVNETGLHFLYSSIYFRGTDCSKKELTHVVYKKSSRYLGEIKLLENKEDHNCIPSFIWGKQSYVGAVFNLTSYDELYVNVSNVKLVSFDETKTFFGLYKL</sequence>
<evidence type="ECO:0000256" key="4">
    <source>
        <dbReference type="ARBA" id="ARBA00004227"/>
    </source>
</evidence>
<keyword evidence="11" id="KW-0678">Repressor</keyword>
<keyword evidence="12" id="KW-0202">Cytokine</keyword>
<evidence type="ECO:0000256" key="5">
    <source>
        <dbReference type="ARBA" id="ARBA00004321"/>
    </source>
</evidence>
<evidence type="ECO:0000256" key="26">
    <source>
        <dbReference type="ARBA" id="ARBA00023329"/>
    </source>
</evidence>
<evidence type="ECO:0000256" key="18">
    <source>
        <dbReference type="ARBA" id="ARBA00022989"/>
    </source>
</evidence>
<accession>A0ABN9LQI1</accession>
<evidence type="ECO:0000256" key="17">
    <source>
        <dbReference type="ARBA" id="ARBA00022968"/>
    </source>
</evidence>
<evidence type="ECO:0000256" key="6">
    <source>
        <dbReference type="ARBA" id="ARBA00004606"/>
    </source>
</evidence>
<keyword evidence="23" id="KW-0325">Glycoprotein</keyword>
<evidence type="ECO:0000256" key="24">
    <source>
        <dbReference type="ARBA" id="ARBA00023228"/>
    </source>
</evidence>
<feature type="compositionally biased region" description="Basic and acidic residues" evidence="30">
    <location>
        <begin position="120"/>
        <end position="130"/>
    </location>
</feature>
<keyword evidence="22" id="KW-0804">Transcription</keyword>
<evidence type="ECO:0000256" key="11">
    <source>
        <dbReference type="ARBA" id="ARBA00022491"/>
    </source>
</evidence>
<comment type="subcellular location">
    <subcellularLocation>
        <location evidence="3">Cell membrane</location>
        <topology evidence="3">Single-pass membrane protein</topology>
    </subcellularLocation>
    <subcellularLocation>
        <location evidence="5">Cytoplasmic vesicle lumen</location>
    </subcellularLocation>
    <subcellularLocation>
        <location evidence="4">Lysosome lumen</location>
    </subcellularLocation>
    <subcellularLocation>
        <location evidence="6">Membrane</location>
        <topology evidence="6">Single-pass type II membrane protein</topology>
    </subcellularLocation>
    <subcellularLocation>
        <location evidence="2">Nucleus</location>
    </subcellularLocation>
    <subcellularLocation>
        <location evidence="7">Secreted</location>
    </subcellularLocation>
</comment>